<feature type="transmembrane region" description="Helical" evidence="1">
    <location>
        <begin position="74"/>
        <end position="93"/>
    </location>
</feature>
<dbReference type="RefSeq" id="WP_166508158.1">
    <property type="nucleotide sequence ID" value="NZ_CP043026.1"/>
</dbReference>
<protein>
    <recommendedName>
        <fullName evidence="4">ABC transporter permease</fullName>
    </recommendedName>
</protein>
<keyword evidence="3" id="KW-1185">Reference proteome</keyword>
<dbReference type="Proteomes" id="UP000323144">
    <property type="component" value="Chromosome"/>
</dbReference>
<evidence type="ECO:0008006" key="4">
    <source>
        <dbReference type="Google" id="ProtNLM"/>
    </source>
</evidence>
<keyword evidence="1" id="KW-0812">Transmembrane</keyword>
<evidence type="ECO:0000313" key="3">
    <source>
        <dbReference type="Proteomes" id="UP000323144"/>
    </source>
</evidence>
<dbReference type="KEGG" id="schi:SCHIN_v1c05760"/>
<sequence length="94" mass="10874">MKILKLISSYFKIHWKITISIVIFWLLIMTMLFIMPLFYDFFVIAEGETMLFTIKGAGTGSTGSVYITLRMSMLYDYLFSGIGIAFYALLQLFL</sequence>
<accession>A0A5B9Y4S0</accession>
<organism evidence="2 3">
    <name type="scientific">Spiroplasma chinense</name>
    <dbReference type="NCBI Taxonomy" id="216932"/>
    <lineage>
        <taxon>Bacteria</taxon>
        <taxon>Bacillati</taxon>
        <taxon>Mycoplasmatota</taxon>
        <taxon>Mollicutes</taxon>
        <taxon>Entomoplasmatales</taxon>
        <taxon>Spiroplasmataceae</taxon>
        <taxon>Spiroplasma</taxon>
    </lineage>
</organism>
<proteinExistence type="predicted"/>
<name>A0A5B9Y4S0_9MOLU</name>
<dbReference type="AlphaFoldDB" id="A0A5B9Y4S0"/>
<feature type="transmembrane region" description="Helical" evidence="1">
    <location>
        <begin position="21"/>
        <end position="42"/>
    </location>
</feature>
<evidence type="ECO:0000313" key="2">
    <source>
        <dbReference type="EMBL" id="QEH61773.1"/>
    </source>
</evidence>
<gene>
    <name evidence="2" type="ORF">SCHIN_v1c05760</name>
</gene>
<keyword evidence="1" id="KW-1133">Transmembrane helix</keyword>
<evidence type="ECO:0000256" key="1">
    <source>
        <dbReference type="SAM" id="Phobius"/>
    </source>
</evidence>
<keyword evidence="1" id="KW-0472">Membrane</keyword>
<dbReference type="EMBL" id="CP043026">
    <property type="protein sequence ID" value="QEH61773.1"/>
    <property type="molecule type" value="Genomic_DNA"/>
</dbReference>
<reference evidence="2 3" key="1">
    <citation type="submission" date="2019-08" db="EMBL/GenBank/DDBJ databases">
        <title>Complete genome sequence of Spiroplasma chinense CCH (DSM 19755).</title>
        <authorList>
            <person name="Shen H.-Y."/>
            <person name="Lin Y.-C."/>
            <person name="Chou L."/>
            <person name="Kuo C.-H."/>
        </authorList>
    </citation>
    <scope>NUCLEOTIDE SEQUENCE [LARGE SCALE GENOMIC DNA]</scope>
    <source>
        <strain evidence="2 3">CCH</strain>
    </source>
</reference>